<accession>I9LHU7</accession>
<reference evidence="1 2" key="1">
    <citation type="journal article" date="2012" name="J. Bacteriol.">
        <title>Draft Genome Sequences for Two Metal-Reducing Pelosinus fermentans Strains Isolated from a Cr(VI)-Contaminated Site and for Type Strain R7.</title>
        <authorList>
            <person name="Brown S.D."/>
            <person name="Podar M."/>
            <person name="Klingeman D.M."/>
            <person name="Johnson C.M."/>
            <person name="Yang Z.K."/>
            <person name="Utturkar S.M."/>
            <person name="Land M.L."/>
            <person name="Mosher J.J."/>
            <person name="Hurt R.A.Jr."/>
            <person name="Phelps T.J."/>
            <person name="Palumbo A.V."/>
            <person name="Arkin A.P."/>
            <person name="Hazen T.C."/>
            <person name="Elias D.A."/>
        </authorList>
    </citation>
    <scope>NUCLEOTIDE SEQUENCE [LARGE SCALE GENOMIC DNA]</scope>
    <source>
        <strain evidence="1 2">B4</strain>
    </source>
</reference>
<proteinExistence type="predicted"/>
<gene>
    <name evidence="1" type="ORF">FB4_0212</name>
</gene>
<evidence type="ECO:0000313" key="1">
    <source>
        <dbReference type="EMBL" id="EIW19961.1"/>
    </source>
</evidence>
<comment type="caution">
    <text evidence="1">The sequence shown here is derived from an EMBL/GenBank/DDBJ whole genome shotgun (WGS) entry which is preliminary data.</text>
</comment>
<dbReference type="AlphaFoldDB" id="I9LHU7"/>
<dbReference type="Proteomes" id="UP000004324">
    <property type="component" value="Unassembled WGS sequence"/>
</dbReference>
<protein>
    <submittedName>
        <fullName evidence="1">Pathogenesis-related transcriptional factor and ERF protein</fullName>
    </submittedName>
</protein>
<dbReference type="EMBL" id="AKVJ01000011">
    <property type="protein sequence ID" value="EIW19961.1"/>
    <property type="molecule type" value="Genomic_DNA"/>
</dbReference>
<name>I9LHU7_9FIRM</name>
<dbReference type="PATRIC" id="fig|1149862.3.peg.1103"/>
<dbReference type="OrthoDB" id="8974199at2"/>
<sequence>MRNEYEVRGNVTVIFLQRKDGSKMEARISTSKLEKVQAIDGKFYPMWHKRKQTFYARCDLKISVARVKCTMLHRVIAEPGKGQHTTHLNDDGLDCVDSNLMNVAPFIKTKDAIKQAIPVKRPTSGTKGVTFHTASKRWAATVFHQGKRYCLGYKAEEADAVKLVLDFRKEKGIK</sequence>
<dbReference type="RefSeq" id="WP_007932092.1">
    <property type="nucleotide sequence ID" value="NZ_AKVJ01000011.1"/>
</dbReference>
<evidence type="ECO:0000313" key="2">
    <source>
        <dbReference type="Proteomes" id="UP000004324"/>
    </source>
</evidence>
<keyword evidence="2" id="KW-1185">Reference proteome</keyword>
<organism evidence="1 2">
    <name type="scientific">Pelosinus fermentans B4</name>
    <dbReference type="NCBI Taxonomy" id="1149862"/>
    <lineage>
        <taxon>Bacteria</taxon>
        <taxon>Bacillati</taxon>
        <taxon>Bacillota</taxon>
        <taxon>Negativicutes</taxon>
        <taxon>Selenomonadales</taxon>
        <taxon>Sporomusaceae</taxon>
        <taxon>Pelosinus</taxon>
    </lineage>
</organism>